<dbReference type="STRING" id="52.CMC5_067930"/>
<protein>
    <submittedName>
        <fullName evidence="2">Cadmium transporter</fullName>
    </submittedName>
</protein>
<feature type="transmembrane region" description="Helical" evidence="1">
    <location>
        <begin position="6"/>
        <end position="29"/>
    </location>
</feature>
<reference evidence="2 3" key="1">
    <citation type="submission" date="2015-07" db="EMBL/GenBank/DDBJ databases">
        <title>Genome analysis of myxobacterium Chondromyces crocatus Cm c5 reveals a high potential for natural compound synthesis and the genetic basis for the loss of fruiting body formation.</title>
        <authorList>
            <person name="Zaburannyi N."/>
            <person name="Bunk B."/>
            <person name="Maier J."/>
            <person name="Overmann J."/>
            <person name="Mueller R."/>
        </authorList>
    </citation>
    <scope>NUCLEOTIDE SEQUENCE [LARGE SCALE GENOMIC DNA]</scope>
    <source>
        <strain evidence="2 3">Cm c5</strain>
    </source>
</reference>
<keyword evidence="1" id="KW-1133">Transmembrane helix</keyword>
<feature type="transmembrane region" description="Helical" evidence="1">
    <location>
        <begin position="178"/>
        <end position="196"/>
    </location>
</feature>
<feature type="transmembrane region" description="Helical" evidence="1">
    <location>
        <begin position="41"/>
        <end position="62"/>
    </location>
</feature>
<dbReference type="AlphaFoldDB" id="A0A0K1EP00"/>
<evidence type="ECO:0000313" key="2">
    <source>
        <dbReference type="EMBL" id="AKT42566.1"/>
    </source>
</evidence>
<keyword evidence="1" id="KW-0472">Membrane</keyword>
<dbReference type="RefSeq" id="WP_050434171.1">
    <property type="nucleotide sequence ID" value="NZ_CP012159.1"/>
</dbReference>
<evidence type="ECO:0000313" key="3">
    <source>
        <dbReference type="Proteomes" id="UP000067626"/>
    </source>
</evidence>
<dbReference type="KEGG" id="ccro:CMC5_067930"/>
<name>A0A0K1EP00_CHOCO</name>
<proteinExistence type="predicted"/>
<dbReference type="Pfam" id="PF03596">
    <property type="entry name" value="Cad"/>
    <property type="match status" value="1"/>
</dbReference>
<organism evidence="2 3">
    <name type="scientific">Chondromyces crocatus</name>
    <dbReference type="NCBI Taxonomy" id="52"/>
    <lineage>
        <taxon>Bacteria</taxon>
        <taxon>Pseudomonadati</taxon>
        <taxon>Myxococcota</taxon>
        <taxon>Polyangia</taxon>
        <taxon>Polyangiales</taxon>
        <taxon>Polyangiaceae</taxon>
        <taxon>Chondromyces</taxon>
    </lineage>
</organism>
<dbReference type="OrthoDB" id="7995400at2"/>
<evidence type="ECO:0000256" key="1">
    <source>
        <dbReference type="SAM" id="Phobius"/>
    </source>
</evidence>
<keyword evidence="1" id="KW-0812">Transmembrane</keyword>
<dbReference type="InterPro" id="IPR004676">
    <property type="entry name" value="Cd-R_transporter"/>
</dbReference>
<dbReference type="EMBL" id="CP012159">
    <property type="protein sequence ID" value="AKT42566.1"/>
    <property type="molecule type" value="Genomic_DNA"/>
</dbReference>
<keyword evidence="3" id="KW-1185">Reference proteome</keyword>
<feature type="transmembrane region" description="Helical" evidence="1">
    <location>
        <begin position="144"/>
        <end position="166"/>
    </location>
</feature>
<gene>
    <name evidence="2" type="ORF">CMC5_067930</name>
</gene>
<sequence>MEPLSSTLGIGAVVFATTNIDDLLILSAFFSNPAYRVRQIVVGQFLGMAALTVASGVCALFAFAVPDAWLGLLGLAPLGLGLRGLWGLWRGEGEDEGREDASEDRPGTWTAGFKALAVAGVTVANGGDNLGVYIPLFSSGAGRIPVYAGVFAVMTAAWCAVGFWLVNNPLIGERIRRYGRVTLPFVLIALGVWILSRSRELLPGFGGS</sequence>
<dbReference type="Proteomes" id="UP000067626">
    <property type="component" value="Chromosome"/>
</dbReference>
<accession>A0A0K1EP00</accession>